<dbReference type="SMART" id="SM00293">
    <property type="entry name" value="PWWP"/>
    <property type="match status" value="1"/>
</dbReference>
<dbReference type="GO" id="GO:0008270">
    <property type="term" value="F:zinc ion binding"/>
    <property type="evidence" value="ECO:0007669"/>
    <property type="project" value="UniProtKB-KW"/>
</dbReference>
<feature type="domain" description="C2H2-type" evidence="16">
    <location>
        <begin position="21"/>
        <end position="52"/>
    </location>
</feature>
<dbReference type="InterPro" id="IPR000313">
    <property type="entry name" value="PWWP_dom"/>
</dbReference>
<dbReference type="PROSITE" id="PS50157">
    <property type="entry name" value="ZINC_FINGER_C2H2_2"/>
    <property type="match status" value="1"/>
</dbReference>
<evidence type="ECO:0000256" key="11">
    <source>
        <dbReference type="PROSITE-ProRule" id="PRU00035"/>
    </source>
</evidence>
<dbReference type="SUPFAM" id="SSF57903">
    <property type="entry name" value="FYVE/PHD zinc finger"/>
    <property type="match status" value="1"/>
</dbReference>
<feature type="compositionally biased region" description="Polar residues" evidence="13">
    <location>
        <begin position="867"/>
        <end position="886"/>
    </location>
</feature>
<keyword evidence="2" id="KW-0597">Phosphoprotein</keyword>
<keyword evidence="4" id="KW-0677">Repeat</keyword>
<protein>
    <submittedName>
        <fullName evidence="19">Bromodomain and PHD finger containing 1</fullName>
    </submittedName>
</protein>
<dbReference type="InterPro" id="IPR018359">
    <property type="entry name" value="Bromodomain_CS"/>
</dbReference>
<dbReference type="GO" id="GO:0005634">
    <property type="term" value="C:nucleus"/>
    <property type="evidence" value="ECO:0007669"/>
    <property type="project" value="UniProtKB-SubCell"/>
</dbReference>
<dbReference type="PROSITE" id="PS01359">
    <property type="entry name" value="ZF_PHD_1"/>
    <property type="match status" value="1"/>
</dbReference>
<evidence type="ECO:0000259" key="18">
    <source>
        <dbReference type="PROSITE" id="PS51805"/>
    </source>
</evidence>
<evidence type="ECO:0000259" key="16">
    <source>
        <dbReference type="PROSITE" id="PS50157"/>
    </source>
</evidence>
<dbReference type="PRINTS" id="PR00503">
    <property type="entry name" value="BROMODOMAIN"/>
</dbReference>
<dbReference type="Pfam" id="PF00855">
    <property type="entry name" value="PWWP"/>
    <property type="match status" value="1"/>
</dbReference>
<feature type="region of interest" description="Disordered" evidence="13">
    <location>
        <begin position="120"/>
        <end position="187"/>
    </location>
</feature>
<feature type="compositionally biased region" description="Acidic residues" evidence="13">
    <location>
        <begin position="477"/>
        <end position="487"/>
    </location>
</feature>
<dbReference type="InterPro" id="IPR019787">
    <property type="entry name" value="Znf_PHD-finger"/>
</dbReference>
<feature type="region of interest" description="Disordered" evidence="13">
    <location>
        <begin position="833"/>
        <end position="956"/>
    </location>
</feature>
<dbReference type="Pfam" id="PF13832">
    <property type="entry name" value="zf-HC5HC2H_2"/>
    <property type="match status" value="1"/>
</dbReference>
<feature type="region of interest" description="Disordered" evidence="13">
    <location>
        <begin position="971"/>
        <end position="1035"/>
    </location>
</feature>
<evidence type="ECO:0000256" key="5">
    <source>
        <dbReference type="ARBA" id="ARBA00022771"/>
    </source>
</evidence>
<feature type="domain" description="PHD-type" evidence="18">
    <location>
        <begin position="340"/>
        <end position="461"/>
    </location>
</feature>
<dbReference type="SMART" id="SM00297">
    <property type="entry name" value="BROMO"/>
    <property type="match status" value="1"/>
</dbReference>
<feature type="domain" description="Bromo" evidence="14">
    <location>
        <begin position="656"/>
        <end position="726"/>
    </location>
</feature>
<dbReference type="SUPFAM" id="SSF47370">
    <property type="entry name" value="Bromodomain"/>
    <property type="match status" value="1"/>
</dbReference>
<dbReference type="PANTHER" id="PTHR13793">
    <property type="entry name" value="PHD FINGER PROTEINS"/>
    <property type="match status" value="1"/>
</dbReference>
<dbReference type="CDD" id="cd15676">
    <property type="entry name" value="PHD_BRPF1"/>
    <property type="match status" value="1"/>
</dbReference>
<keyword evidence="6" id="KW-0862">Zinc</keyword>
<dbReference type="Pfam" id="PF10513">
    <property type="entry name" value="EPL1"/>
    <property type="match status" value="1"/>
</dbReference>
<dbReference type="Pfam" id="PF13831">
    <property type="entry name" value="PHD_2"/>
    <property type="match status" value="1"/>
</dbReference>
<evidence type="ECO:0000256" key="4">
    <source>
        <dbReference type="ARBA" id="ARBA00022737"/>
    </source>
</evidence>
<evidence type="ECO:0000313" key="19">
    <source>
        <dbReference type="Ensembl" id="ENSABRP00000017185.1"/>
    </source>
</evidence>
<reference evidence="19" key="2">
    <citation type="submission" date="2025-09" db="UniProtKB">
        <authorList>
            <consortium name="Ensembl"/>
        </authorList>
    </citation>
    <scope>IDENTIFICATION</scope>
</reference>
<dbReference type="PROSITE" id="PS50812">
    <property type="entry name" value="PWWP"/>
    <property type="match status" value="1"/>
</dbReference>
<dbReference type="AlphaFoldDB" id="A0A8B9I8E7"/>
<feature type="region of interest" description="Disordered" evidence="13">
    <location>
        <begin position="466"/>
        <end position="495"/>
    </location>
</feature>
<dbReference type="Proteomes" id="UP000694426">
    <property type="component" value="Unplaced"/>
</dbReference>
<dbReference type="InterPro" id="IPR013087">
    <property type="entry name" value="Znf_C2H2_type"/>
</dbReference>
<organism evidence="19 20">
    <name type="scientific">Anser brachyrhynchus</name>
    <name type="common">Pink-footed goose</name>
    <dbReference type="NCBI Taxonomy" id="132585"/>
    <lineage>
        <taxon>Eukaryota</taxon>
        <taxon>Metazoa</taxon>
        <taxon>Chordata</taxon>
        <taxon>Craniata</taxon>
        <taxon>Vertebrata</taxon>
        <taxon>Euteleostomi</taxon>
        <taxon>Archelosauria</taxon>
        <taxon>Archosauria</taxon>
        <taxon>Dinosauria</taxon>
        <taxon>Saurischia</taxon>
        <taxon>Theropoda</taxon>
        <taxon>Coelurosauria</taxon>
        <taxon>Aves</taxon>
        <taxon>Neognathae</taxon>
        <taxon>Galloanserae</taxon>
        <taxon>Anseriformes</taxon>
        <taxon>Anatidae</taxon>
        <taxon>Anserinae</taxon>
        <taxon>Anser</taxon>
    </lineage>
</organism>
<evidence type="ECO:0000313" key="20">
    <source>
        <dbReference type="Proteomes" id="UP000694426"/>
    </source>
</evidence>
<dbReference type="InterPro" id="IPR050701">
    <property type="entry name" value="Histone_Mod_Regulator"/>
</dbReference>
<dbReference type="InterPro" id="IPR001965">
    <property type="entry name" value="Znf_PHD"/>
</dbReference>
<dbReference type="GeneTree" id="ENSGT00940000157794"/>
<keyword evidence="9 11" id="KW-0103">Bromodomain</keyword>
<evidence type="ECO:0000256" key="1">
    <source>
        <dbReference type="ARBA" id="ARBA00004123"/>
    </source>
</evidence>
<dbReference type="FunFam" id="2.30.30.140:FF:000008">
    <property type="entry name" value="Bromodomain containing 1, isoform CRA_b"/>
    <property type="match status" value="1"/>
</dbReference>
<dbReference type="Ensembl" id="ENSABRT00000024431.1">
    <property type="protein sequence ID" value="ENSABRP00000017185.1"/>
    <property type="gene ID" value="ENSABRG00000014857.1"/>
</dbReference>
<feature type="compositionally biased region" description="Basic residues" evidence="13">
    <location>
        <begin position="157"/>
        <end position="180"/>
    </location>
</feature>
<dbReference type="InterPro" id="IPR042008">
    <property type="entry name" value="BRPF1_PHD"/>
</dbReference>
<evidence type="ECO:0000259" key="15">
    <source>
        <dbReference type="PROSITE" id="PS50016"/>
    </source>
</evidence>
<feature type="compositionally biased region" description="Low complexity" evidence="13">
    <location>
        <begin position="971"/>
        <end position="997"/>
    </location>
</feature>
<evidence type="ECO:0000256" key="8">
    <source>
        <dbReference type="ARBA" id="ARBA00022990"/>
    </source>
</evidence>
<proteinExistence type="predicted"/>
<dbReference type="PROSITE" id="PS51805">
    <property type="entry name" value="EPHD"/>
    <property type="match status" value="1"/>
</dbReference>
<dbReference type="Gene3D" id="3.30.40.10">
    <property type="entry name" value="Zinc/RING finger domain, C3HC4 (zinc finger)"/>
    <property type="match status" value="2"/>
</dbReference>
<feature type="domain" description="PWWP" evidence="17">
    <location>
        <begin position="1061"/>
        <end position="1144"/>
    </location>
</feature>
<gene>
    <name evidence="19" type="primary">BRPF1</name>
</gene>
<evidence type="ECO:0000256" key="3">
    <source>
        <dbReference type="ARBA" id="ARBA00022723"/>
    </source>
</evidence>
<sequence>MGVDFDVKTFCHNLRATKPPYECPVGSCRKIYKSYSGIEYHLYHYDHEHPPPPPPPHAPPRKHKKKGRQARAANKRSPSPSEPSQSPGREVMTYAQAQRMVEVDLHGRVHRISIFDNLDVVSEDDEAPDEAPESGSNKENAEGQPAAAAAAASAPKAGKHKNKEKRKDANHHHHHHHHHNASAGAAPKLPEVVYRELEQDTPDAPPRPTSYYRYIEKSAEELDEEVEYDMDEEDYIWLDIMNERRKTEGVSPIPQEIFEYLMDRLEKESYFESHNKGDPNALVDEDAVCCICNDGECQNSNVILFCDMCNLAVHQECYGVPYIPEGQWLCRRCLQSPSRAVDCALCPNKGGAFKQTDDGRWAHVVCALWIPEVCFANTVFLEPIDSIEHIPPARWKLTCYICKQRGSGACIQCHKANCYTAFHVTCAQQAGLYMKMEPVRETGANGTSFSVRKTAYCDIHTPPGSVRRLPALSHSEGEEEDEEEEEEGKGWSSEKVKKAKAKSRIKMKKARKILAEKRAAAPVVSVPCIPPHRLSKITNRLTIQRKSQFMQRLHSYWTLKRQSRNGVPLLRRLQTHLQSQRNCDQRDTEDKNWALKEQLKSWQRLRHDLERARLLVELIRKREKLKRETIKVQQVALEMQLTPFLILLRKTLEQLQEKDTGNIFSEPVPLSEVPDYLDHIKKPMDFQTMKQNLEAYRYLNFDDFEEDFNLIINNCLKYNAKDTIFYRAAVRLREQGGAVLRQARRQAEKMGIDFETGMHFPHCVAVEEPQVQDVDDEDVRLLLSENQKHLPLEEQLKILLERLDEVNAGKQSVGRSRRAKMIKKEITVLRRKLAHPRDLGRDGLERHSSSARGVLQSHNPCEKDLQTDSAAEESSSQETGKGTAPSTMPLVPGEPQGNTSGQAGWWSGGPPGASQGRRAVRAAPHTSLARSSSSEAGQVASREDLPANGFSSGNQPVKKSFLVYRNDCNLPRSSSDSESSSSSSSSAASDRTSTTPSKQGRGKPSFSRVNFPEDSSEDTSGTENESYSVGAGRGVGHSMVRKGIGRGAGWLSEDEDSSLDALDLVWAKCRGYPSYPALIIDPKMPREGMFHHGVPIPVPPLEVLKLGEQMTQEAREHLYLVLFFDNKRTWQWLPRTKLVPLGVNQDLDKEKMLEGRKSNIRKSVQIAYHRAMQHRNKVQGEQSSDSSDSD</sequence>
<evidence type="ECO:0000256" key="12">
    <source>
        <dbReference type="PROSITE-ProRule" id="PRU00042"/>
    </source>
</evidence>
<feature type="compositionally biased region" description="Basic and acidic residues" evidence="13">
    <location>
        <begin position="835"/>
        <end position="848"/>
    </location>
</feature>
<feature type="compositionally biased region" description="Low complexity" evidence="13">
    <location>
        <begin position="145"/>
        <end position="156"/>
    </location>
</feature>
<evidence type="ECO:0000256" key="9">
    <source>
        <dbReference type="ARBA" id="ARBA00023117"/>
    </source>
</evidence>
<feature type="compositionally biased region" description="Polar residues" evidence="13">
    <location>
        <begin position="1018"/>
        <end position="1027"/>
    </location>
</feature>
<dbReference type="InterPro" id="IPR034732">
    <property type="entry name" value="EPHD"/>
</dbReference>
<dbReference type="Pfam" id="PF00439">
    <property type="entry name" value="Bromodomain"/>
    <property type="match status" value="1"/>
</dbReference>
<dbReference type="PROSITE" id="PS50014">
    <property type="entry name" value="BROMODOMAIN_2"/>
    <property type="match status" value="1"/>
</dbReference>
<dbReference type="InterPro" id="IPR001487">
    <property type="entry name" value="Bromodomain"/>
</dbReference>
<keyword evidence="20" id="KW-1185">Reference proteome</keyword>
<name>A0A8B9I8E7_9AVES</name>
<dbReference type="CDD" id="cd05512">
    <property type="entry name" value="Bromo_brd1_like"/>
    <property type="match status" value="1"/>
</dbReference>
<dbReference type="CDD" id="cd15701">
    <property type="entry name" value="ePHD_BRPF1"/>
    <property type="match status" value="1"/>
</dbReference>
<dbReference type="InterPro" id="IPR042061">
    <property type="entry name" value="Peregrin_ePHD"/>
</dbReference>
<dbReference type="FunFam" id="3.30.40.10:FF:000008">
    <property type="entry name" value="Bromodomain containing 1, isoform CRA_a"/>
    <property type="match status" value="1"/>
</dbReference>
<comment type="subcellular location">
    <subcellularLocation>
        <location evidence="1">Nucleus</location>
    </subcellularLocation>
</comment>
<dbReference type="PROSITE" id="PS00028">
    <property type="entry name" value="ZINC_FINGER_C2H2_1"/>
    <property type="match status" value="1"/>
</dbReference>
<dbReference type="CDD" id="cd20156">
    <property type="entry name" value="PWWP_BRPF1"/>
    <property type="match status" value="1"/>
</dbReference>
<evidence type="ECO:0000256" key="7">
    <source>
        <dbReference type="ARBA" id="ARBA00022853"/>
    </source>
</evidence>
<evidence type="ECO:0000256" key="10">
    <source>
        <dbReference type="ARBA" id="ARBA00023242"/>
    </source>
</evidence>
<feature type="domain" description="PHD-type" evidence="15">
    <location>
        <begin position="286"/>
        <end position="336"/>
    </location>
</feature>
<reference evidence="19" key="1">
    <citation type="submission" date="2025-08" db="UniProtKB">
        <authorList>
            <consortium name="Ensembl"/>
        </authorList>
    </citation>
    <scope>IDENTIFICATION</scope>
</reference>
<feature type="compositionally biased region" description="Basic residues" evidence="13">
    <location>
        <begin position="59"/>
        <end position="69"/>
    </location>
</feature>
<feature type="compositionally biased region" description="Low complexity" evidence="13">
    <location>
        <begin position="77"/>
        <end position="87"/>
    </location>
</feature>
<evidence type="ECO:0000256" key="13">
    <source>
        <dbReference type="SAM" id="MobiDB-lite"/>
    </source>
</evidence>
<dbReference type="InterPro" id="IPR049583">
    <property type="entry name" value="BRPF1_PWWP"/>
</dbReference>
<feature type="region of interest" description="Disordered" evidence="13">
    <location>
        <begin position="44"/>
        <end position="89"/>
    </location>
</feature>
<dbReference type="PROSITE" id="PS50016">
    <property type="entry name" value="ZF_PHD_2"/>
    <property type="match status" value="1"/>
</dbReference>
<evidence type="ECO:0000256" key="2">
    <source>
        <dbReference type="ARBA" id="ARBA00022553"/>
    </source>
</evidence>
<keyword evidence="7" id="KW-0156">Chromatin regulator</keyword>
<evidence type="ECO:0000259" key="17">
    <source>
        <dbReference type="PROSITE" id="PS50812"/>
    </source>
</evidence>
<dbReference type="InterPro" id="IPR013083">
    <property type="entry name" value="Znf_RING/FYVE/PHD"/>
</dbReference>
<dbReference type="InterPro" id="IPR011011">
    <property type="entry name" value="Znf_FYVE_PHD"/>
</dbReference>
<dbReference type="InterPro" id="IPR019542">
    <property type="entry name" value="Enhancer_polycomb-like_N"/>
</dbReference>
<evidence type="ECO:0000256" key="6">
    <source>
        <dbReference type="ARBA" id="ARBA00022833"/>
    </source>
</evidence>
<feature type="compositionally biased region" description="Acidic residues" evidence="13">
    <location>
        <begin position="121"/>
        <end position="132"/>
    </location>
</feature>
<dbReference type="SMART" id="SM00249">
    <property type="entry name" value="PHD"/>
    <property type="match status" value="2"/>
</dbReference>
<dbReference type="PROSITE" id="PS00633">
    <property type="entry name" value="BROMODOMAIN_1"/>
    <property type="match status" value="1"/>
</dbReference>
<keyword evidence="8" id="KW-0007">Acetylation</keyword>
<dbReference type="PANTHER" id="PTHR13793:SF85">
    <property type="entry name" value="PEREGRIN"/>
    <property type="match status" value="1"/>
</dbReference>
<evidence type="ECO:0000259" key="14">
    <source>
        <dbReference type="PROSITE" id="PS50014"/>
    </source>
</evidence>
<accession>A0A8B9I8E7</accession>
<dbReference type="GO" id="GO:0006357">
    <property type="term" value="P:regulation of transcription by RNA polymerase II"/>
    <property type="evidence" value="ECO:0007669"/>
    <property type="project" value="TreeGrafter"/>
</dbReference>
<keyword evidence="10" id="KW-0539">Nucleus</keyword>
<dbReference type="InterPro" id="IPR036427">
    <property type="entry name" value="Bromodomain-like_sf"/>
</dbReference>
<dbReference type="FunFam" id="3.30.40.10:FF:000007">
    <property type="entry name" value="Bromodomain containing 1, isoform CRA_b"/>
    <property type="match status" value="1"/>
</dbReference>
<dbReference type="GO" id="GO:0006325">
    <property type="term" value="P:chromatin organization"/>
    <property type="evidence" value="ECO:0007669"/>
    <property type="project" value="UniProtKB-KW"/>
</dbReference>
<dbReference type="Gene3D" id="2.30.30.140">
    <property type="match status" value="1"/>
</dbReference>
<dbReference type="FunFam" id="1.20.920.10:FF:000007">
    <property type="entry name" value="Bromodomain-containing protein 1"/>
    <property type="match status" value="1"/>
</dbReference>
<dbReference type="Gene3D" id="1.20.920.10">
    <property type="entry name" value="Bromodomain-like"/>
    <property type="match status" value="1"/>
</dbReference>
<keyword evidence="5 12" id="KW-0863">Zinc-finger</keyword>
<keyword evidence="3" id="KW-0479">Metal-binding</keyword>
<dbReference type="InterPro" id="IPR019786">
    <property type="entry name" value="Zinc_finger_PHD-type_CS"/>
</dbReference>
<dbReference type="SUPFAM" id="SSF63748">
    <property type="entry name" value="Tudor/PWWP/MBT"/>
    <property type="match status" value="1"/>
</dbReference>